<dbReference type="AlphaFoldDB" id="A0A919B0Y5"/>
<comment type="caution">
    <text evidence="1">The sequence shown here is derived from an EMBL/GenBank/DDBJ whole genome shotgun (WGS) entry which is preliminary data.</text>
</comment>
<organism evidence="1 2">
    <name type="scientific">Streptomyces mashuensis</name>
    <dbReference type="NCBI Taxonomy" id="33904"/>
    <lineage>
        <taxon>Bacteria</taxon>
        <taxon>Bacillati</taxon>
        <taxon>Actinomycetota</taxon>
        <taxon>Actinomycetes</taxon>
        <taxon>Kitasatosporales</taxon>
        <taxon>Streptomycetaceae</taxon>
        <taxon>Streptomyces</taxon>
    </lineage>
</organism>
<gene>
    <name evidence="1" type="ORF">GCM10010218_12900</name>
</gene>
<sequence length="103" mass="11244">MSTTFADGLDTSVVDWEPVYIRLQPQAAEALALAAGFPVFPPPMPLTSVAVRSEVPCPACGGGRVLRFWRVERRALIAGSRCRRRHVFVMAPPLPSPWVEGEA</sequence>
<proteinExistence type="predicted"/>
<name>A0A919B0Y5_9ACTN</name>
<evidence type="ECO:0000313" key="1">
    <source>
        <dbReference type="EMBL" id="GHF33225.1"/>
    </source>
</evidence>
<accession>A0A919B0Y5</accession>
<dbReference type="EMBL" id="BNBD01000002">
    <property type="protein sequence ID" value="GHF33225.1"/>
    <property type="molecule type" value="Genomic_DNA"/>
</dbReference>
<evidence type="ECO:0000313" key="2">
    <source>
        <dbReference type="Proteomes" id="UP000638313"/>
    </source>
</evidence>
<keyword evidence="2" id="KW-1185">Reference proteome</keyword>
<protein>
    <submittedName>
        <fullName evidence="1">Uncharacterized protein</fullName>
    </submittedName>
</protein>
<reference evidence="1" key="2">
    <citation type="submission" date="2020-09" db="EMBL/GenBank/DDBJ databases">
        <authorList>
            <person name="Sun Q."/>
            <person name="Ohkuma M."/>
        </authorList>
    </citation>
    <scope>NUCLEOTIDE SEQUENCE</scope>
    <source>
        <strain evidence="1">JCM 4059</strain>
    </source>
</reference>
<dbReference type="Proteomes" id="UP000638313">
    <property type="component" value="Unassembled WGS sequence"/>
</dbReference>
<reference evidence="1" key="1">
    <citation type="journal article" date="2014" name="Int. J. Syst. Evol. Microbiol.">
        <title>Complete genome sequence of Corynebacterium casei LMG S-19264T (=DSM 44701T), isolated from a smear-ripened cheese.</title>
        <authorList>
            <consortium name="US DOE Joint Genome Institute (JGI-PGF)"/>
            <person name="Walter F."/>
            <person name="Albersmeier A."/>
            <person name="Kalinowski J."/>
            <person name="Ruckert C."/>
        </authorList>
    </citation>
    <scope>NUCLEOTIDE SEQUENCE</scope>
    <source>
        <strain evidence="1">JCM 4059</strain>
    </source>
</reference>